<proteinExistence type="predicted"/>
<dbReference type="EMBL" id="GBRH01244737">
    <property type="protein sequence ID" value="JAD53158.1"/>
    <property type="molecule type" value="Transcribed_RNA"/>
</dbReference>
<accession>A0A0A9ATI6</accession>
<organism evidence="1">
    <name type="scientific">Arundo donax</name>
    <name type="common">Giant reed</name>
    <name type="synonym">Donax arundinaceus</name>
    <dbReference type="NCBI Taxonomy" id="35708"/>
    <lineage>
        <taxon>Eukaryota</taxon>
        <taxon>Viridiplantae</taxon>
        <taxon>Streptophyta</taxon>
        <taxon>Embryophyta</taxon>
        <taxon>Tracheophyta</taxon>
        <taxon>Spermatophyta</taxon>
        <taxon>Magnoliopsida</taxon>
        <taxon>Liliopsida</taxon>
        <taxon>Poales</taxon>
        <taxon>Poaceae</taxon>
        <taxon>PACMAD clade</taxon>
        <taxon>Arundinoideae</taxon>
        <taxon>Arundineae</taxon>
        <taxon>Arundo</taxon>
    </lineage>
</organism>
<protein>
    <submittedName>
        <fullName evidence="1">Uncharacterized protein</fullName>
    </submittedName>
</protein>
<reference evidence="1" key="1">
    <citation type="submission" date="2014-09" db="EMBL/GenBank/DDBJ databases">
        <authorList>
            <person name="Magalhaes I.L.F."/>
            <person name="Oliveira U."/>
            <person name="Santos F.R."/>
            <person name="Vidigal T.H.D.A."/>
            <person name="Brescovit A.D."/>
            <person name="Santos A.J."/>
        </authorList>
    </citation>
    <scope>NUCLEOTIDE SEQUENCE</scope>
    <source>
        <tissue evidence="1">Shoot tissue taken approximately 20 cm above the soil surface</tissue>
    </source>
</reference>
<name>A0A0A9ATI6_ARUDO</name>
<evidence type="ECO:0000313" key="1">
    <source>
        <dbReference type="EMBL" id="JAD53158.1"/>
    </source>
</evidence>
<reference evidence="1" key="2">
    <citation type="journal article" date="2015" name="Data Brief">
        <title>Shoot transcriptome of the giant reed, Arundo donax.</title>
        <authorList>
            <person name="Barrero R.A."/>
            <person name="Guerrero F.D."/>
            <person name="Moolhuijzen P."/>
            <person name="Goolsby J.A."/>
            <person name="Tidwell J."/>
            <person name="Bellgard S.E."/>
            <person name="Bellgard M.I."/>
        </authorList>
    </citation>
    <scope>NUCLEOTIDE SEQUENCE</scope>
    <source>
        <tissue evidence="1">Shoot tissue taken approximately 20 cm above the soil surface</tissue>
    </source>
</reference>
<sequence length="15" mass="1736">MAANDIKRQVLTGRY</sequence>